<gene>
    <name evidence="1" type="ORF">GX50_03494</name>
</gene>
<organism evidence="1 2">
    <name type="scientific">[Emmonsia] crescens</name>
    <dbReference type="NCBI Taxonomy" id="73230"/>
    <lineage>
        <taxon>Eukaryota</taxon>
        <taxon>Fungi</taxon>
        <taxon>Dikarya</taxon>
        <taxon>Ascomycota</taxon>
        <taxon>Pezizomycotina</taxon>
        <taxon>Eurotiomycetes</taxon>
        <taxon>Eurotiomycetidae</taxon>
        <taxon>Onygenales</taxon>
        <taxon>Ajellomycetaceae</taxon>
        <taxon>Emergomyces</taxon>
    </lineage>
</organism>
<protein>
    <submittedName>
        <fullName evidence="1">Uncharacterized protein</fullName>
    </submittedName>
</protein>
<sequence length="109" mass="12577">MDGGEISLSNKWELLTDENRTQKREYRISKLRYSSQNLHRSLGAITTDLDRFLRNSERGKAQLRLFINGLLNFDYAEYIQGTSRARCMGIIATIMELAPFHFPLYDASG</sequence>
<reference evidence="1 2" key="1">
    <citation type="submission" date="2017-10" db="EMBL/GenBank/DDBJ databases">
        <title>Comparative genomics in systemic dimorphic fungi from Ajellomycetaceae.</title>
        <authorList>
            <person name="Munoz J.F."/>
            <person name="Mcewen J.G."/>
            <person name="Clay O.K."/>
            <person name="Cuomo C.A."/>
        </authorList>
    </citation>
    <scope>NUCLEOTIDE SEQUENCE [LARGE SCALE GENOMIC DNA]</scope>
    <source>
        <strain evidence="1 2">UAMH4076</strain>
    </source>
</reference>
<keyword evidence="2" id="KW-1185">Reference proteome</keyword>
<evidence type="ECO:0000313" key="2">
    <source>
        <dbReference type="Proteomes" id="UP000226031"/>
    </source>
</evidence>
<accession>A0A2B7ZLI0</accession>
<name>A0A2B7ZLI0_9EURO</name>
<comment type="caution">
    <text evidence="1">The sequence shown here is derived from an EMBL/GenBank/DDBJ whole genome shotgun (WGS) entry which is preliminary data.</text>
</comment>
<dbReference type="AlphaFoldDB" id="A0A2B7ZLI0"/>
<dbReference type="EMBL" id="PDND01000057">
    <property type="protein sequence ID" value="PGH33667.1"/>
    <property type="molecule type" value="Genomic_DNA"/>
</dbReference>
<evidence type="ECO:0000313" key="1">
    <source>
        <dbReference type="EMBL" id="PGH33667.1"/>
    </source>
</evidence>
<proteinExistence type="predicted"/>
<dbReference type="Proteomes" id="UP000226031">
    <property type="component" value="Unassembled WGS sequence"/>
</dbReference>